<comment type="caution">
    <text evidence="1">The sequence shown here is derived from an EMBL/GenBank/DDBJ whole genome shotgun (WGS) entry which is preliminary data.</text>
</comment>
<keyword evidence="2" id="KW-1185">Reference proteome</keyword>
<dbReference type="EMBL" id="JAHRIQ010082124">
    <property type="protein sequence ID" value="MEQ2247807.1"/>
    <property type="molecule type" value="Genomic_DNA"/>
</dbReference>
<dbReference type="Proteomes" id="UP001482620">
    <property type="component" value="Unassembled WGS sequence"/>
</dbReference>
<proteinExistence type="predicted"/>
<reference evidence="1 2" key="1">
    <citation type="submission" date="2021-06" db="EMBL/GenBank/DDBJ databases">
        <authorList>
            <person name="Palmer J.M."/>
        </authorList>
    </citation>
    <scope>NUCLEOTIDE SEQUENCE [LARGE SCALE GENOMIC DNA]</scope>
    <source>
        <strain evidence="2">if_2019</strain>
        <tissue evidence="1">Muscle</tissue>
    </source>
</reference>
<organism evidence="1 2">
    <name type="scientific">Ilyodon furcidens</name>
    <name type="common">goldbreast splitfin</name>
    <dbReference type="NCBI Taxonomy" id="33524"/>
    <lineage>
        <taxon>Eukaryota</taxon>
        <taxon>Metazoa</taxon>
        <taxon>Chordata</taxon>
        <taxon>Craniata</taxon>
        <taxon>Vertebrata</taxon>
        <taxon>Euteleostomi</taxon>
        <taxon>Actinopterygii</taxon>
        <taxon>Neopterygii</taxon>
        <taxon>Teleostei</taxon>
        <taxon>Neoteleostei</taxon>
        <taxon>Acanthomorphata</taxon>
        <taxon>Ovalentaria</taxon>
        <taxon>Atherinomorphae</taxon>
        <taxon>Cyprinodontiformes</taxon>
        <taxon>Goodeidae</taxon>
        <taxon>Ilyodon</taxon>
    </lineage>
</organism>
<evidence type="ECO:0000313" key="1">
    <source>
        <dbReference type="EMBL" id="MEQ2247807.1"/>
    </source>
</evidence>
<accession>A0ABV0UVF3</accession>
<gene>
    <name evidence="1" type="ORF">ILYODFUR_012870</name>
</gene>
<protein>
    <submittedName>
        <fullName evidence="1">Uncharacterized protein</fullName>
    </submittedName>
</protein>
<feature type="non-terminal residue" evidence="1">
    <location>
        <position position="1"/>
    </location>
</feature>
<sequence>TPHFQRNDEELPVSVDKLRQLIEDKVNILQLPAAEDQQGLVLEENPGEEELLRFTALSQELTFHLQQLQRRTEQELRNIQTHEDELKHIEVWQQMHTHTLNLIIFQEDF</sequence>
<evidence type="ECO:0000313" key="2">
    <source>
        <dbReference type="Proteomes" id="UP001482620"/>
    </source>
</evidence>
<name>A0ABV0UVF3_9TELE</name>